<dbReference type="InterPro" id="IPR036390">
    <property type="entry name" value="WH_DNA-bd_sf"/>
</dbReference>
<evidence type="ECO:0000313" key="6">
    <source>
        <dbReference type="EMBL" id="KJY48530.1"/>
    </source>
</evidence>
<keyword evidence="3" id="KW-0238">DNA-binding</keyword>
<dbReference type="EMBL" id="JXBZ01000008">
    <property type="protein sequence ID" value="KJY48530.1"/>
    <property type="molecule type" value="Genomic_DNA"/>
</dbReference>
<dbReference type="AlphaFoldDB" id="A0A0F4KQ65"/>
<evidence type="ECO:0000256" key="3">
    <source>
        <dbReference type="ARBA" id="ARBA00023125"/>
    </source>
</evidence>
<protein>
    <submittedName>
        <fullName evidence="6">Transcription regulator</fullName>
    </submittedName>
</protein>
<dbReference type="SUPFAM" id="SSF53850">
    <property type="entry name" value="Periplasmic binding protein-like II"/>
    <property type="match status" value="1"/>
</dbReference>
<dbReference type="Pfam" id="PF03466">
    <property type="entry name" value="LysR_substrate"/>
    <property type="match status" value="1"/>
</dbReference>
<keyword evidence="2" id="KW-0805">Transcription regulation</keyword>
<dbReference type="InterPro" id="IPR036388">
    <property type="entry name" value="WH-like_DNA-bd_sf"/>
</dbReference>
<evidence type="ECO:0000313" key="7">
    <source>
        <dbReference type="Proteomes" id="UP000033695"/>
    </source>
</evidence>
<dbReference type="GO" id="GO:0003700">
    <property type="term" value="F:DNA-binding transcription factor activity"/>
    <property type="evidence" value="ECO:0007669"/>
    <property type="project" value="InterPro"/>
</dbReference>
<dbReference type="PANTHER" id="PTHR30126:SF40">
    <property type="entry name" value="HTH-TYPE TRANSCRIPTIONAL REGULATOR GLTR"/>
    <property type="match status" value="1"/>
</dbReference>
<comment type="similarity">
    <text evidence="1">Belongs to the LysR transcriptional regulatory family.</text>
</comment>
<evidence type="ECO:0000256" key="4">
    <source>
        <dbReference type="ARBA" id="ARBA00023163"/>
    </source>
</evidence>
<dbReference type="PROSITE" id="PS50931">
    <property type="entry name" value="HTH_LYSR"/>
    <property type="match status" value="1"/>
</dbReference>
<dbReference type="PANTHER" id="PTHR30126">
    <property type="entry name" value="HTH-TYPE TRANSCRIPTIONAL REGULATOR"/>
    <property type="match status" value="1"/>
</dbReference>
<dbReference type="Proteomes" id="UP000033695">
    <property type="component" value="Unassembled WGS sequence"/>
</dbReference>
<comment type="caution">
    <text evidence="6">The sequence shown here is derived from an EMBL/GenBank/DDBJ whole genome shotgun (WGS) entry which is preliminary data.</text>
</comment>
<keyword evidence="4" id="KW-0804">Transcription</keyword>
<dbReference type="PATRIC" id="fig|1218508.4.peg.916"/>
<accession>A0A0F4KQ65</accession>
<proteinExistence type="inferred from homology"/>
<dbReference type="GO" id="GO:0000976">
    <property type="term" value="F:transcription cis-regulatory region binding"/>
    <property type="evidence" value="ECO:0007669"/>
    <property type="project" value="TreeGrafter"/>
</dbReference>
<dbReference type="InterPro" id="IPR000847">
    <property type="entry name" value="LysR_HTH_N"/>
</dbReference>
<gene>
    <name evidence="6" type="ORF">JG29_09310</name>
</gene>
<dbReference type="OrthoDB" id="9803735at2"/>
<dbReference type="SUPFAM" id="SSF46785">
    <property type="entry name" value="Winged helix' DNA-binding domain"/>
    <property type="match status" value="1"/>
</dbReference>
<dbReference type="RefSeq" id="WP_045922798.1">
    <property type="nucleotide sequence ID" value="NZ_JBHTHW010000008.1"/>
</dbReference>
<name>A0A0F4KQ65_9LACO</name>
<feature type="domain" description="HTH lysR-type" evidence="5">
    <location>
        <begin position="12"/>
        <end position="69"/>
    </location>
</feature>
<dbReference type="Gene3D" id="1.10.10.10">
    <property type="entry name" value="Winged helix-like DNA-binding domain superfamily/Winged helix DNA-binding domain"/>
    <property type="match status" value="1"/>
</dbReference>
<organism evidence="6 7">
    <name type="scientific">Bombilactobacillus mellis</name>
    <dbReference type="NCBI Taxonomy" id="1218508"/>
    <lineage>
        <taxon>Bacteria</taxon>
        <taxon>Bacillati</taxon>
        <taxon>Bacillota</taxon>
        <taxon>Bacilli</taxon>
        <taxon>Lactobacillales</taxon>
        <taxon>Lactobacillaceae</taxon>
        <taxon>Bombilactobacillus</taxon>
    </lineage>
</organism>
<dbReference type="HOGENOM" id="CLU_039613_6_2_9"/>
<dbReference type="CDD" id="cd05466">
    <property type="entry name" value="PBP2_LTTR_substrate"/>
    <property type="match status" value="1"/>
</dbReference>
<evidence type="ECO:0000256" key="2">
    <source>
        <dbReference type="ARBA" id="ARBA00023015"/>
    </source>
</evidence>
<evidence type="ECO:0000256" key="1">
    <source>
        <dbReference type="ARBA" id="ARBA00009437"/>
    </source>
</evidence>
<sequence length="322" mass="37889">MNANQDDFIRSLSSKSLGYFVKLAHNLNYTQTARILGITQPALTQQIKKLERGLGAPLFYNIGKRVYLTDAGSIFLAAVNNIYETMIGAVDNIQQTTLASTGLIKIGLLATIEDQVLEDFIIHYKDVQPQIEIEVSLLRRRLLWNDLENNKIDLAIMYLPDDSIKNWKLYYSKKIINEHLVLLHQNPQWKQRKYLKLKNTLDHPWVTYPDDYYLTDLLHECFKNQLLDPPQTQGRFASPWQILHFAQKKDYYAVLPESFVLANQDQVHVYQTLLDPKIKFEISFVYRFDKLNIPRIAEFLKCWDQFIEKKSYRERLQERLSN</sequence>
<dbReference type="Pfam" id="PF00126">
    <property type="entry name" value="HTH_1"/>
    <property type="match status" value="1"/>
</dbReference>
<dbReference type="InterPro" id="IPR005119">
    <property type="entry name" value="LysR_subst-bd"/>
</dbReference>
<dbReference type="Gene3D" id="3.40.190.10">
    <property type="entry name" value="Periplasmic binding protein-like II"/>
    <property type="match status" value="2"/>
</dbReference>
<evidence type="ECO:0000259" key="5">
    <source>
        <dbReference type="PROSITE" id="PS50931"/>
    </source>
</evidence>
<reference evidence="6 7" key="1">
    <citation type="submission" date="2014-12" db="EMBL/GenBank/DDBJ databases">
        <title>Comparative genomics of the lactic acid bacteria isolated from the honey bee gut.</title>
        <authorList>
            <person name="Ellegaard K.M."/>
            <person name="Tamarit D."/>
            <person name="Javelind E."/>
            <person name="Olofsson T."/>
            <person name="Andersson S.G."/>
            <person name="Vasquez A."/>
        </authorList>
    </citation>
    <scope>NUCLEOTIDE SEQUENCE [LARGE SCALE GENOMIC DNA]</scope>
    <source>
        <strain evidence="6 7">Hon2</strain>
    </source>
</reference>
<dbReference type="STRING" id="1218508.JG29_09310"/>
<dbReference type="PRINTS" id="PR00039">
    <property type="entry name" value="HTHLYSR"/>
</dbReference>
<keyword evidence="7" id="KW-1185">Reference proteome</keyword>